<feature type="domain" description="Methyltransferase" evidence="1">
    <location>
        <begin position="69"/>
        <end position="165"/>
    </location>
</feature>
<dbReference type="InterPro" id="IPR041698">
    <property type="entry name" value="Methyltransf_25"/>
</dbReference>
<reference evidence="2 3" key="1">
    <citation type="submission" date="2019-03" db="EMBL/GenBank/DDBJ databases">
        <title>Burkholderia cepacia outbreak.</title>
        <authorList>
            <person name="Farzana R."/>
            <person name="Walsh T.R."/>
        </authorList>
    </citation>
    <scope>NUCLEOTIDE SEQUENCE [LARGE SCALE GENOMIC DNA]</scope>
    <source>
        <strain evidence="3">d13</strain>
    </source>
</reference>
<keyword evidence="2" id="KW-0489">Methyltransferase</keyword>
<dbReference type="Proteomes" id="UP000298234">
    <property type="component" value="Unassembled WGS sequence"/>
</dbReference>
<dbReference type="GO" id="GO:0032259">
    <property type="term" value="P:methylation"/>
    <property type="evidence" value="ECO:0007669"/>
    <property type="project" value="UniProtKB-KW"/>
</dbReference>
<sequence>MNAVAGQSSAEIDVLYVDTMTNAISRHYDTLLAEHYTWMFGMPFRSKVEEQRGLLETLGMRPGKHGTALDLGCGPGFQSIALANLGFEKVVAIDTSRALLDELNSQKGNLPIEATLADLRDFDRFAVPGSAAAIVCMGDTLTHLDNMQDVAGVFKKARDVLQPSGVLVLTFRDLSIELTGLDRFLPVHADNDRIVTCMLEYRSDIVVVNDLIHVRESGGWTLRKSSYQKLRLPPDTLSDELTRLGFTVRTNEPFGRMHALIAEK</sequence>
<gene>
    <name evidence="2" type="ORF">E3D37_38055</name>
</gene>
<dbReference type="AlphaFoldDB" id="A0AAX2RCL2"/>
<dbReference type="SUPFAM" id="SSF53335">
    <property type="entry name" value="S-adenosyl-L-methionine-dependent methyltransferases"/>
    <property type="match status" value="1"/>
</dbReference>
<organism evidence="2 3">
    <name type="scientific">Burkholderia cepacia</name>
    <name type="common">Pseudomonas cepacia</name>
    <dbReference type="NCBI Taxonomy" id="292"/>
    <lineage>
        <taxon>Bacteria</taxon>
        <taxon>Pseudomonadati</taxon>
        <taxon>Pseudomonadota</taxon>
        <taxon>Betaproteobacteria</taxon>
        <taxon>Burkholderiales</taxon>
        <taxon>Burkholderiaceae</taxon>
        <taxon>Burkholderia</taxon>
        <taxon>Burkholderia cepacia complex</taxon>
    </lineage>
</organism>
<dbReference type="RefSeq" id="WP_119337554.1">
    <property type="nucleotide sequence ID" value="NZ_SNSF01000068.1"/>
</dbReference>
<name>A0AAX2RCL2_BURCE</name>
<keyword evidence="2" id="KW-0808">Transferase</keyword>
<dbReference type="GO" id="GO:0008168">
    <property type="term" value="F:methyltransferase activity"/>
    <property type="evidence" value="ECO:0007669"/>
    <property type="project" value="UniProtKB-KW"/>
</dbReference>
<accession>A0AAX2RCL2</accession>
<proteinExistence type="predicted"/>
<evidence type="ECO:0000259" key="1">
    <source>
        <dbReference type="Pfam" id="PF13649"/>
    </source>
</evidence>
<evidence type="ECO:0000313" key="2">
    <source>
        <dbReference type="EMBL" id="TEU35158.1"/>
    </source>
</evidence>
<protein>
    <submittedName>
        <fullName evidence="2">Methyltransferase domain-containing protein</fullName>
    </submittedName>
</protein>
<dbReference type="CDD" id="cd02440">
    <property type="entry name" value="AdoMet_MTases"/>
    <property type="match status" value="1"/>
</dbReference>
<dbReference type="Gene3D" id="3.40.50.150">
    <property type="entry name" value="Vaccinia Virus protein VP39"/>
    <property type="match status" value="1"/>
</dbReference>
<comment type="caution">
    <text evidence="2">The sequence shown here is derived from an EMBL/GenBank/DDBJ whole genome shotgun (WGS) entry which is preliminary data.</text>
</comment>
<dbReference type="InterPro" id="IPR029063">
    <property type="entry name" value="SAM-dependent_MTases_sf"/>
</dbReference>
<dbReference type="EMBL" id="SNSQ01000069">
    <property type="protein sequence ID" value="TEU35158.1"/>
    <property type="molecule type" value="Genomic_DNA"/>
</dbReference>
<dbReference type="Pfam" id="PF13649">
    <property type="entry name" value="Methyltransf_25"/>
    <property type="match status" value="1"/>
</dbReference>
<evidence type="ECO:0000313" key="3">
    <source>
        <dbReference type="Proteomes" id="UP000298234"/>
    </source>
</evidence>